<gene>
    <name evidence="2" type="ORF">OsJ_28374</name>
</gene>
<feature type="compositionally biased region" description="Low complexity" evidence="1">
    <location>
        <begin position="122"/>
        <end position="135"/>
    </location>
</feature>
<name>A3BW13_ORYSJ</name>
<reference evidence="2" key="2">
    <citation type="submission" date="2008-12" db="EMBL/GenBank/DDBJ databases">
        <title>Improved gene annotation of the rice (Oryza sativa) genomes.</title>
        <authorList>
            <person name="Wang J."/>
            <person name="Li R."/>
            <person name="Fan W."/>
            <person name="Huang Q."/>
            <person name="Zhang J."/>
            <person name="Zhou Y."/>
            <person name="Hu Y."/>
            <person name="Zi S."/>
            <person name="Li J."/>
            <person name="Ni P."/>
            <person name="Zheng H."/>
            <person name="Zhang Y."/>
            <person name="Zhao M."/>
            <person name="Hao Q."/>
            <person name="McDermott J."/>
            <person name="Samudrala R."/>
            <person name="Kristiansen K."/>
            <person name="Wong G.K.-S."/>
        </authorList>
    </citation>
    <scope>NUCLEOTIDE SEQUENCE</scope>
</reference>
<dbReference type="Proteomes" id="UP000007752">
    <property type="component" value="Chromosome 9"/>
</dbReference>
<reference evidence="2" key="1">
    <citation type="journal article" date="2005" name="PLoS Biol.">
        <title>The genomes of Oryza sativa: a history of duplications.</title>
        <authorList>
            <person name="Yu J."/>
            <person name="Wang J."/>
            <person name="Lin W."/>
            <person name="Li S."/>
            <person name="Li H."/>
            <person name="Zhou J."/>
            <person name="Ni P."/>
            <person name="Dong W."/>
            <person name="Hu S."/>
            <person name="Zeng C."/>
            <person name="Zhang J."/>
            <person name="Zhang Y."/>
            <person name="Li R."/>
            <person name="Xu Z."/>
            <person name="Li S."/>
            <person name="Li X."/>
            <person name="Zheng H."/>
            <person name="Cong L."/>
            <person name="Lin L."/>
            <person name="Yin J."/>
            <person name="Geng J."/>
            <person name="Li G."/>
            <person name="Shi J."/>
            <person name="Liu J."/>
            <person name="Lv H."/>
            <person name="Li J."/>
            <person name="Wang J."/>
            <person name="Deng Y."/>
            <person name="Ran L."/>
            <person name="Shi X."/>
            <person name="Wang X."/>
            <person name="Wu Q."/>
            <person name="Li C."/>
            <person name="Ren X."/>
            <person name="Wang J."/>
            <person name="Wang X."/>
            <person name="Li D."/>
            <person name="Liu D."/>
            <person name="Zhang X."/>
            <person name="Ji Z."/>
            <person name="Zhao W."/>
            <person name="Sun Y."/>
            <person name="Zhang Z."/>
            <person name="Bao J."/>
            <person name="Han Y."/>
            <person name="Dong L."/>
            <person name="Ji J."/>
            <person name="Chen P."/>
            <person name="Wu S."/>
            <person name="Liu J."/>
            <person name="Xiao Y."/>
            <person name="Bu D."/>
            <person name="Tan J."/>
            <person name="Yang L."/>
            <person name="Ye C."/>
            <person name="Zhang J."/>
            <person name="Xu J."/>
            <person name="Zhou Y."/>
            <person name="Yu Y."/>
            <person name="Zhang B."/>
            <person name="Zhuang S."/>
            <person name="Wei H."/>
            <person name="Liu B."/>
            <person name="Lei M."/>
            <person name="Yu H."/>
            <person name="Li Y."/>
            <person name="Xu H."/>
            <person name="Wei S."/>
            <person name="He X."/>
            <person name="Fang L."/>
            <person name="Zhang Z."/>
            <person name="Zhang Y."/>
            <person name="Huang X."/>
            <person name="Su Z."/>
            <person name="Tong W."/>
            <person name="Li J."/>
            <person name="Tong Z."/>
            <person name="Li S."/>
            <person name="Ye J."/>
            <person name="Wang L."/>
            <person name="Fang L."/>
            <person name="Lei T."/>
            <person name="Chen C."/>
            <person name="Chen H."/>
            <person name="Xu Z."/>
            <person name="Li H."/>
            <person name="Huang H."/>
            <person name="Zhang F."/>
            <person name="Xu H."/>
            <person name="Li N."/>
            <person name="Zhao C."/>
            <person name="Li S."/>
            <person name="Dong L."/>
            <person name="Huang Y."/>
            <person name="Li L."/>
            <person name="Xi Y."/>
            <person name="Qi Q."/>
            <person name="Li W."/>
            <person name="Zhang B."/>
            <person name="Hu W."/>
            <person name="Zhang Y."/>
            <person name="Tian X."/>
            <person name="Jiao Y."/>
            <person name="Liang X."/>
            <person name="Jin J."/>
            <person name="Gao L."/>
            <person name="Zheng W."/>
            <person name="Hao B."/>
            <person name="Liu S."/>
            <person name="Wang W."/>
            <person name="Yuan L."/>
            <person name="Cao M."/>
            <person name="McDermott J."/>
            <person name="Samudrala R."/>
            <person name="Wang J."/>
            <person name="Wong G.K."/>
            <person name="Yang H."/>
        </authorList>
    </citation>
    <scope>NUCLEOTIDE SEQUENCE [LARGE SCALE GENOMIC DNA]</scope>
</reference>
<proteinExistence type="predicted"/>
<feature type="region of interest" description="Disordered" evidence="1">
    <location>
        <begin position="57"/>
        <end position="150"/>
    </location>
</feature>
<sequence>MAAVGPNRGDRSSLARGRRGGARKPVAAVRSPVMESGFQSPLWLDPVVPAAGSAVWHGGRRHGLQPEDGVGATGGTGVGGGLQQEVGDGATPEDQRGPGDNVGRLSNDHSGAGCADLTTTGSISLPARSGPSSSSTGVEKGRGQRHVRQG</sequence>
<feature type="region of interest" description="Disordered" evidence="1">
    <location>
        <begin position="1"/>
        <end position="41"/>
    </location>
</feature>
<protein>
    <submittedName>
        <fullName evidence="2">Uncharacterized protein</fullName>
    </submittedName>
</protein>
<feature type="compositionally biased region" description="Gly residues" evidence="1">
    <location>
        <begin position="71"/>
        <end position="82"/>
    </location>
</feature>
<dbReference type="AlphaFoldDB" id="A3BW13"/>
<dbReference type="EMBL" id="CM000146">
    <property type="protein sequence ID" value="EAZ43752.1"/>
    <property type="molecule type" value="Genomic_DNA"/>
</dbReference>
<organism evidence="2">
    <name type="scientific">Oryza sativa subsp. japonica</name>
    <name type="common">Rice</name>
    <dbReference type="NCBI Taxonomy" id="39947"/>
    <lineage>
        <taxon>Eukaryota</taxon>
        <taxon>Viridiplantae</taxon>
        <taxon>Streptophyta</taxon>
        <taxon>Embryophyta</taxon>
        <taxon>Tracheophyta</taxon>
        <taxon>Spermatophyta</taxon>
        <taxon>Magnoliopsida</taxon>
        <taxon>Liliopsida</taxon>
        <taxon>Poales</taxon>
        <taxon>Poaceae</taxon>
        <taxon>BOP clade</taxon>
        <taxon>Oryzoideae</taxon>
        <taxon>Oryzeae</taxon>
        <taxon>Oryzinae</taxon>
        <taxon>Oryza</taxon>
        <taxon>Oryza sativa</taxon>
    </lineage>
</organism>
<accession>A3BW13</accession>
<evidence type="ECO:0000313" key="2">
    <source>
        <dbReference type="EMBL" id="EAZ43752.1"/>
    </source>
</evidence>
<evidence type="ECO:0000256" key="1">
    <source>
        <dbReference type="SAM" id="MobiDB-lite"/>
    </source>
</evidence>